<evidence type="ECO:0000313" key="1">
    <source>
        <dbReference type="EMBL" id="KAI8649195.1"/>
    </source>
</evidence>
<comment type="caution">
    <text evidence="1">The sequence shown here is derived from an EMBL/GenBank/DDBJ whole genome shotgun (WGS) entry which is preliminary data.</text>
</comment>
<name>A0ACC0QBL9_9HYPO</name>
<dbReference type="Proteomes" id="UP001065298">
    <property type="component" value="Chromosome 13"/>
</dbReference>
<proteinExistence type="predicted"/>
<organism evidence="1 2">
    <name type="scientific">Fusarium keratoplasticum</name>
    <dbReference type="NCBI Taxonomy" id="1328300"/>
    <lineage>
        <taxon>Eukaryota</taxon>
        <taxon>Fungi</taxon>
        <taxon>Dikarya</taxon>
        <taxon>Ascomycota</taxon>
        <taxon>Pezizomycotina</taxon>
        <taxon>Sordariomycetes</taxon>
        <taxon>Hypocreomycetidae</taxon>
        <taxon>Hypocreales</taxon>
        <taxon>Nectriaceae</taxon>
        <taxon>Fusarium</taxon>
        <taxon>Fusarium solani species complex</taxon>
    </lineage>
</organism>
<keyword evidence="2" id="KW-1185">Reference proteome</keyword>
<evidence type="ECO:0000313" key="2">
    <source>
        <dbReference type="Proteomes" id="UP001065298"/>
    </source>
</evidence>
<sequence length="485" mass="54356">MTGLQNSECDKIRPLLPISPPYNILPNHGRFRKTVNICGKWPWELAQEDKIPDTWSVNLLDELAHAVRIVETTGISLDEFIEQLNRIIEERIPSNKANWSKKLMKTDATAIIKWMTDKKKGIHQQDRTTRSKSQAPSVNRNKGSQDSRQSLSTNTPSGKTPGGHDAPAGDKSSVARHGPGSRGGEDLSQQNQNVTSNITRDATAPSPEKPTGQMSALSPMARLLTTVTSVDAATPSRKRPRMCDSSPPEETARKAPRSRKSDGGHRAMTDAPTLYMVWLNNESGQAKQQVELFKDCRTELDKSQAKRKDVSAQEQQIQTEREAAREEVQKLTRDEQHHKLAVDSLRPIVEQAGCPAQYREAFELSEKLLQAAPSDKKRAEERVCEKERQLRAVDRELGLLDGGIERLTEEIERHREAAVQIEKEQRVCDILLKLVGTGVTGIASWDSHRLEALGAVVNQVDDDDEMEENDEEWSEVEGEEEEMVE</sequence>
<protein>
    <submittedName>
        <fullName evidence="1">Uncharacterized protein</fullName>
    </submittedName>
</protein>
<gene>
    <name evidence="1" type="ORF">NCS57_01455800</name>
</gene>
<reference evidence="1" key="1">
    <citation type="submission" date="2022-06" db="EMBL/GenBank/DDBJ databases">
        <title>Fusarium solani species complex genomes reveal bases of compartmentalisation and animal pathogenesis.</title>
        <authorList>
            <person name="Tsai I.J."/>
        </authorList>
    </citation>
    <scope>NUCLEOTIDE SEQUENCE</scope>
    <source>
        <strain evidence="1">Fu6.1</strain>
    </source>
</reference>
<dbReference type="EMBL" id="CM046515">
    <property type="protein sequence ID" value="KAI8649195.1"/>
    <property type="molecule type" value="Genomic_DNA"/>
</dbReference>
<accession>A0ACC0QBL9</accession>